<reference evidence="2" key="2">
    <citation type="submission" date="2020-09" db="EMBL/GenBank/DDBJ databases">
        <authorList>
            <person name="Sun Q."/>
            <person name="Ohkuma M."/>
        </authorList>
    </citation>
    <scope>NUCLEOTIDE SEQUENCE</scope>
    <source>
        <strain evidence="2">JCM 3313</strain>
    </source>
</reference>
<proteinExistence type="predicted"/>
<dbReference type="AlphaFoldDB" id="A0A918EHK6"/>
<keyword evidence="3" id="KW-1185">Reference proteome</keyword>
<evidence type="ECO:0000256" key="1">
    <source>
        <dbReference type="SAM" id="MobiDB-lite"/>
    </source>
</evidence>
<comment type="caution">
    <text evidence="2">The sequence shown here is derived from an EMBL/GenBank/DDBJ whole genome shotgun (WGS) entry which is preliminary data.</text>
</comment>
<gene>
    <name evidence="2" type="ORF">GCM10010185_58730</name>
</gene>
<protein>
    <submittedName>
        <fullName evidence="2">Uncharacterized protein</fullName>
    </submittedName>
</protein>
<name>A0A918EHK6_9PSEU</name>
<organism evidence="2 3">
    <name type="scientific">Saccharothrix coeruleofusca</name>
    <dbReference type="NCBI Taxonomy" id="33919"/>
    <lineage>
        <taxon>Bacteria</taxon>
        <taxon>Bacillati</taxon>
        <taxon>Actinomycetota</taxon>
        <taxon>Actinomycetes</taxon>
        <taxon>Pseudonocardiales</taxon>
        <taxon>Pseudonocardiaceae</taxon>
        <taxon>Saccharothrix</taxon>
    </lineage>
</organism>
<evidence type="ECO:0000313" key="2">
    <source>
        <dbReference type="EMBL" id="GGP77321.1"/>
    </source>
</evidence>
<dbReference type="Proteomes" id="UP000639606">
    <property type="component" value="Unassembled WGS sequence"/>
</dbReference>
<evidence type="ECO:0000313" key="3">
    <source>
        <dbReference type="Proteomes" id="UP000639606"/>
    </source>
</evidence>
<accession>A0A918EHK6</accession>
<feature type="region of interest" description="Disordered" evidence="1">
    <location>
        <begin position="1"/>
        <end position="38"/>
    </location>
</feature>
<sequence>MRGAARPMPRRDRTTHPTGAEEEPRDASHSVEPWPSQAKINVTVHMQVEKYTIE</sequence>
<dbReference type="EMBL" id="BMRG01000017">
    <property type="protein sequence ID" value="GGP77321.1"/>
    <property type="molecule type" value="Genomic_DNA"/>
</dbReference>
<reference evidence="2" key="1">
    <citation type="journal article" date="2014" name="Int. J. Syst. Evol. Microbiol.">
        <title>Complete genome sequence of Corynebacterium casei LMG S-19264T (=DSM 44701T), isolated from a smear-ripened cheese.</title>
        <authorList>
            <consortium name="US DOE Joint Genome Institute (JGI-PGF)"/>
            <person name="Walter F."/>
            <person name="Albersmeier A."/>
            <person name="Kalinowski J."/>
            <person name="Ruckert C."/>
        </authorList>
    </citation>
    <scope>NUCLEOTIDE SEQUENCE</scope>
    <source>
        <strain evidence="2">JCM 3313</strain>
    </source>
</reference>